<feature type="transmembrane region" description="Helical" evidence="7">
    <location>
        <begin position="513"/>
        <end position="535"/>
    </location>
</feature>
<evidence type="ECO:0000313" key="11">
    <source>
        <dbReference type="Proteomes" id="UP000238196"/>
    </source>
</evidence>
<dbReference type="InterPro" id="IPR010019">
    <property type="entry name" value="Integral_membrane_YccS"/>
</dbReference>
<evidence type="ECO:0000259" key="8">
    <source>
        <dbReference type="Pfam" id="PF12805"/>
    </source>
</evidence>
<dbReference type="Pfam" id="PF12805">
    <property type="entry name" value="FUSC-like"/>
    <property type="match status" value="1"/>
</dbReference>
<evidence type="ECO:0000256" key="7">
    <source>
        <dbReference type="SAM" id="Phobius"/>
    </source>
</evidence>
<feature type="transmembrane region" description="Helical" evidence="7">
    <location>
        <begin position="118"/>
        <end position="135"/>
    </location>
</feature>
<protein>
    <submittedName>
        <fullName evidence="10">TIGR01666 family membrane protein</fullName>
    </submittedName>
</protein>
<gene>
    <name evidence="10" type="primary">yccS</name>
    <name evidence="10" type="ORF">C4K68_16910</name>
</gene>
<evidence type="ECO:0000259" key="9">
    <source>
        <dbReference type="Pfam" id="PF13515"/>
    </source>
</evidence>
<keyword evidence="2" id="KW-1003">Cell membrane</keyword>
<dbReference type="OrthoDB" id="8670769at2"/>
<feature type="transmembrane region" description="Helical" evidence="7">
    <location>
        <begin position="488"/>
        <end position="507"/>
    </location>
</feature>
<feature type="transmembrane region" description="Helical" evidence="7">
    <location>
        <begin position="147"/>
        <end position="167"/>
    </location>
</feature>
<evidence type="ECO:0000256" key="2">
    <source>
        <dbReference type="ARBA" id="ARBA00022475"/>
    </source>
</evidence>
<keyword evidence="3 7" id="KW-0812">Transmembrane</keyword>
<comment type="subcellular location">
    <subcellularLocation>
        <location evidence="1">Cell membrane</location>
        <topology evidence="1">Multi-pass membrane protein</topology>
    </subcellularLocation>
</comment>
<evidence type="ECO:0000256" key="5">
    <source>
        <dbReference type="ARBA" id="ARBA00023136"/>
    </source>
</evidence>
<keyword evidence="5 7" id="KW-0472">Membrane</keyword>
<feature type="domain" description="Integral membrane bound transporter" evidence="9">
    <location>
        <begin position="410"/>
        <end position="527"/>
    </location>
</feature>
<keyword evidence="4 7" id="KW-1133">Transmembrane helix</keyword>
<reference evidence="10 11" key="1">
    <citation type="submission" date="2018-02" db="EMBL/GenBank/DDBJ databases">
        <title>novel marine gammaproteobacteria from coastal saline agro ecosystem.</title>
        <authorList>
            <person name="Krishnan R."/>
            <person name="Ramesh Kumar N."/>
        </authorList>
    </citation>
    <scope>NUCLEOTIDE SEQUENCE [LARGE SCALE GENOMIC DNA]</scope>
    <source>
        <strain evidence="10 11">228</strain>
    </source>
</reference>
<feature type="transmembrane region" description="Helical" evidence="7">
    <location>
        <begin position="70"/>
        <end position="88"/>
    </location>
</feature>
<comment type="similarity">
    <text evidence="6">Belongs to the YccS/YhfK family.</text>
</comment>
<accession>A0A2S5KN63</accession>
<feature type="domain" description="Integral membrane protein YccS N-terminal" evidence="8">
    <location>
        <begin position="72"/>
        <end position="352"/>
    </location>
</feature>
<dbReference type="Proteomes" id="UP000238196">
    <property type="component" value="Unassembled WGS sequence"/>
</dbReference>
<dbReference type="Pfam" id="PF13515">
    <property type="entry name" value="FUSC_2"/>
    <property type="match status" value="1"/>
</dbReference>
<sequence>MSLPAFAESLRRLWALEKFTYSLRVFIALSGVMAGCWLTDQIALVIPLFLGVIASALAETDDSWLGRLRASAVTLICFAVAAFAVKLLMPYPLLFVAGLALSTFVLTLFGALGDRYATLGQATLILSVYTMIGVDQGKMTTTFWHEPLLLTLGASWYSLLSVIWHALFAHQPVQQGLATLFVELSSYLKIKATLLEPVKELDIEERRLALARQNGRVVAALNLVKETILSRMDGSGGQKVNRYLRLYFIAQDIHERASSSHYPYHQLSKTFFHSDVLFRCQRLLDQQGKACKRLAFAIRLRKPFDYGDTRQAHTDLQASLTYLQEQQRPEWRSLLRSLNALADNLASLEQRLATANNPDALASDQDSVLFDHNPRTLKQAWQRLRQHLSVTSLLFRHALRLSIALCIGYGVLHAIHPSQGYWILLTTVFVCQPNYGATRIRLGQRVGGTVVGLIAGWALITLFPSPLIQSLIAVVAGVSFFVTRKSQYALATGFITLMVVCCFNQVGNGYGLIWPRLVDTVLGTLIAGLAVFTILPDWQGRQLHRVVANVLDCNGRFLRQLMQQYATGKKDDLDYRVARRDAHNADAALSTALSNMRLEPGHFRKDAEACFPVLVVSHTLLSYLSALGAHRHVLLDVAGDEVLDQAAEVIVSQLQRMAEDLAERRPVTPAQPDEQATLLALEQLADGLDDHHRLVQTQLLLISQQLAPLRERLQEMQQRVASAAPALTEQK</sequence>
<dbReference type="EMBL" id="PRLP01000057">
    <property type="protein sequence ID" value="PPC76075.1"/>
    <property type="molecule type" value="Genomic_DNA"/>
</dbReference>
<dbReference type="PANTHER" id="PTHR30509:SF8">
    <property type="entry name" value="INNER MEMBRANE PROTEIN YCCS"/>
    <property type="match status" value="1"/>
</dbReference>
<dbReference type="NCBIfam" id="TIGR01667">
    <property type="entry name" value="YCCS_YHFK"/>
    <property type="match status" value="1"/>
</dbReference>
<comment type="caution">
    <text evidence="10">The sequence shown here is derived from an EMBL/GenBank/DDBJ whole genome shotgun (WGS) entry which is preliminary data.</text>
</comment>
<evidence type="ECO:0000256" key="6">
    <source>
        <dbReference type="ARBA" id="ARBA00043993"/>
    </source>
</evidence>
<dbReference type="AlphaFoldDB" id="A0A2S5KN63"/>
<dbReference type="GO" id="GO:0005886">
    <property type="term" value="C:plasma membrane"/>
    <property type="evidence" value="ECO:0007669"/>
    <property type="project" value="UniProtKB-SubCell"/>
</dbReference>
<dbReference type="InterPro" id="IPR032692">
    <property type="entry name" value="YccS_N"/>
</dbReference>
<evidence type="ECO:0000256" key="4">
    <source>
        <dbReference type="ARBA" id="ARBA00022989"/>
    </source>
</evidence>
<feature type="transmembrane region" description="Helical" evidence="7">
    <location>
        <begin position="93"/>
        <end position="112"/>
    </location>
</feature>
<evidence type="ECO:0000313" key="10">
    <source>
        <dbReference type="EMBL" id="PPC76075.1"/>
    </source>
</evidence>
<feature type="transmembrane region" description="Helical" evidence="7">
    <location>
        <begin position="442"/>
        <end position="460"/>
    </location>
</feature>
<dbReference type="InterPro" id="IPR049453">
    <property type="entry name" value="Memb_transporter_dom"/>
</dbReference>
<evidence type="ECO:0000256" key="3">
    <source>
        <dbReference type="ARBA" id="ARBA00022692"/>
    </source>
</evidence>
<dbReference type="PANTHER" id="PTHR30509">
    <property type="entry name" value="P-HYDROXYBENZOIC ACID EFFLUX PUMP SUBUNIT-RELATED"/>
    <property type="match status" value="1"/>
</dbReference>
<dbReference type="NCBIfam" id="TIGR01666">
    <property type="entry name" value="YCCS"/>
    <property type="match status" value="1"/>
</dbReference>
<name>A0A2S5KN63_9PROT</name>
<dbReference type="InterPro" id="IPR010020">
    <property type="entry name" value="Integral_membrane_YCCS_YHJK"/>
</dbReference>
<evidence type="ECO:0000256" key="1">
    <source>
        <dbReference type="ARBA" id="ARBA00004651"/>
    </source>
</evidence>
<proteinExistence type="inferred from homology"/>
<feature type="transmembrane region" description="Helical" evidence="7">
    <location>
        <begin position="21"/>
        <end position="50"/>
    </location>
</feature>
<organism evidence="10 11">
    <name type="scientific">Proteobacteria bacterium 228</name>
    <dbReference type="NCBI Taxonomy" id="2083153"/>
    <lineage>
        <taxon>Bacteria</taxon>
        <taxon>Pseudomonadati</taxon>
        <taxon>Pseudomonadota</taxon>
    </lineage>
</organism>